<dbReference type="HAMAP" id="MF_01877">
    <property type="entry name" value="16SrRNA_methyltr_I"/>
    <property type="match status" value="1"/>
</dbReference>
<evidence type="ECO:0000256" key="1">
    <source>
        <dbReference type="ARBA" id="ARBA00022490"/>
    </source>
</evidence>
<dbReference type="AlphaFoldDB" id="A0A2M8LB56"/>
<dbReference type="NCBIfam" id="TIGR00096">
    <property type="entry name" value="16S rRNA (cytidine(1402)-2'-O)-methyltransferase"/>
    <property type="match status" value="1"/>
</dbReference>
<dbReference type="EMBL" id="PFEQ01000014">
    <property type="protein sequence ID" value="PJE73867.1"/>
    <property type="molecule type" value="Genomic_DNA"/>
</dbReference>
<comment type="subcellular location">
    <subcellularLocation>
        <location evidence="6">Cytoplasm</location>
    </subcellularLocation>
</comment>
<dbReference type="CDD" id="cd11648">
    <property type="entry name" value="RsmI"/>
    <property type="match status" value="1"/>
</dbReference>
<dbReference type="InterPro" id="IPR014777">
    <property type="entry name" value="4pyrrole_Mease_sub1"/>
</dbReference>
<sequence length="221" mass="24323">MATLYIVATPIGNLEDMTLRAIRVLKEVSVVFCEDTRTSAKLFSQYEIGTPRESFHAQSPLSRIDRIIGLLEDGNDVALITDAGTPGVSDPGSLLVSEVRMRTDANISPIPGASALTAALSIAGVGLSDFVFLGFLPHKKGRSTLFREMAESKRAYVFYESPHRIMKTLESLKGLENKKVTILRELTKIFEERVSGTPAEVLTYFTEHTDKVRGEFVVIVS</sequence>
<protein>
    <recommendedName>
        <fullName evidence="6">Ribosomal RNA small subunit methyltransferase I</fullName>
        <ecNumber evidence="6">2.1.1.198</ecNumber>
    </recommendedName>
    <alternativeName>
        <fullName evidence="6">16S rRNA 2'-O-ribose C1402 methyltransferase</fullName>
    </alternativeName>
    <alternativeName>
        <fullName evidence="6">rRNA (cytidine-2'-O-)-methyltransferase RsmI</fullName>
    </alternativeName>
</protein>
<dbReference type="PANTHER" id="PTHR46111:SF1">
    <property type="entry name" value="RIBOSOMAL RNA SMALL SUBUNIT METHYLTRANSFERASE I"/>
    <property type="match status" value="1"/>
</dbReference>
<dbReference type="GO" id="GO:0070677">
    <property type="term" value="F:rRNA (cytosine-2'-O-)-methyltransferase activity"/>
    <property type="evidence" value="ECO:0007669"/>
    <property type="project" value="UniProtKB-UniRule"/>
</dbReference>
<keyword evidence="4 6" id="KW-0808">Transferase</keyword>
<proteinExistence type="inferred from homology"/>
<keyword evidence="5 6" id="KW-0949">S-adenosyl-L-methionine</keyword>
<reference evidence="9" key="1">
    <citation type="submission" date="2017-09" db="EMBL/GenBank/DDBJ databases">
        <title>Depth-based differentiation of microbial function through sediment-hosted aquifers and enrichment of novel symbionts in the deep terrestrial subsurface.</title>
        <authorList>
            <person name="Probst A.J."/>
            <person name="Ladd B."/>
            <person name="Jarett J.K."/>
            <person name="Geller-Mcgrath D.E."/>
            <person name="Sieber C.M.K."/>
            <person name="Emerson J.B."/>
            <person name="Anantharaman K."/>
            <person name="Thomas B.C."/>
            <person name="Malmstrom R."/>
            <person name="Stieglmeier M."/>
            <person name="Klingl A."/>
            <person name="Woyke T."/>
            <person name="Ryan C.M."/>
            <person name="Banfield J.F."/>
        </authorList>
    </citation>
    <scope>NUCLEOTIDE SEQUENCE [LARGE SCALE GENOMIC DNA]</scope>
</reference>
<dbReference type="PIRSF" id="PIRSF005917">
    <property type="entry name" value="MTase_YraL"/>
    <property type="match status" value="1"/>
</dbReference>
<dbReference type="Proteomes" id="UP000228700">
    <property type="component" value="Unassembled WGS sequence"/>
</dbReference>
<dbReference type="Pfam" id="PF00590">
    <property type="entry name" value="TP_methylase"/>
    <property type="match status" value="1"/>
</dbReference>
<evidence type="ECO:0000256" key="3">
    <source>
        <dbReference type="ARBA" id="ARBA00022603"/>
    </source>
</evidence>
<evidence type="ECO:0000313" key="8">
    <source>
        <dbReference type="EMBL" id="PJE73867.1"/>
    </source>
</evidence>
<dbReference type="Gene3D" id="3.40.1010.10">
    <property type="entry name" value="Cobalt-precorrin-4 Transmethylase, Domain 1"/>
    <property type="match status" value="1"/>
</dbReference>
<comment type="catalytic activity">
    <reaction evidence="6">
        <text>cytidine(1402) in 16S rRNA + S-adenosyl-L-methionine = 2'-O-methylcytidine(1402) in 16S rRNA + S-adenosyl-L-homocysteine + H(+)</text>
        <dbReference type="Rhea" id="RHEA:42924"/>
        <dbReference type="Rhea" id="RHEA-COMP:10285"/>
        <dbReference type="Rhea" id="RHEA-COMP:10286"/>
        <dbReference type="ChEBI" id="CHEBI:15378"/>
        <dbReference type="ChEBI" id="CHEBI:57856"/>
        <dbReference type="ChEBI" id="CHEBI:59789"/>
        <dbReference type="ChEBI" id="CHEBI:74495"/>
        <dbReference type="ChEBI" id="CHEBI:82748"/>
        <dbReference type="EC" id="2.1.1.198"/>
    </reaction>
</comment>
<dbReference type="SUPFAM" id="SSF53790">
    <property type="entry name" value="Tetrapyrrole methylase"/>
    <property type="match status" value="1"/>
</dbReference>
<comment type="similarity">
    <text evidence="6">Belongs to the methyltransferase superfamily. RsmI family.</text>
</comment>
<dbReference type="GO" id="GO:0005737">
    <property type="term" value="C:cytoplasm"/>
    <property type="evidence" value="ECO:0007669"/>
    <property type="project" value="UniProtKB-SubCell"/>
</dbReference>
<keyword evidence="1 6" id="KW-0963">Cytoplasm</keyword>
<evidence type="ECO:0000313" key="9">
    <source>
        <dbReference type="Proteomes" id="UP000228700"/>
    </source>
</evidence>
<evidence type="ECO:0000259" key="7">
    <source>
        <dbReference type="Pfam" id="PF00590"/>
    </source>
</evidence>
<name>A0A2M8LB56_9BACT</name>
<comment type="caution">
    <text evidence="8">The sequence shown here is derived from an EMBL/GenBank/DDBJ whole genome shotgun (WGS) entry which is preliminary data.</text>
</comment>
<dbReference type="InterPro" id="IPR000878">
    <property type="entry name" value="4pyrrol_Mease"/>
</dbReference>
<gene>
    <name evidence="6 8" type="primary">rsmI</name>
    <name evidence="8" type="ORF">COV01_03435</name>
</gene>
<dbReference type="InterPro" id="IPR008189">
    <property type="entry name" value="rRNA_ssu_MeTfrase_I"/>
</dbReference>
<evidence type="ECO:0000256" key="5">
    <source>
        <dbReference type="ARBA" id="ARBA00022691"/>
    </source>
</evidence>
<keyword evidence="3 6" id="KW-0489">Methyltransferase</keyword>
<evidence type="ECO:0000256" key="4">
    <source>
        <dbReference type="ARBA" id="ARBA00022679"/>
    </source>
</evidence>
<dbReference type="EC" id="2.1.1.198" evidence="6"/>
<feature type="domain" description="Tetrapyrrole methylase" evidence="7">
    <location>
        <begin position="3"/>
        <end position="200"/>
    </location>
</feature>
<dbReference type="Gene3D" id="3.30.950.10">
    <property type="entry name" value="Methyltransferase, Cobalt-precorrin-4 Transmethylase, Domain 2"/>
    <property type="match status" value="1"/>
</dbReference>
<dbReference type="InterPro" id="IPR035996">
    <property type="entry name" value="4pyrrol_Methylase_sf"/>
</dbReference>
<accession>A0A2M8LB56</accession>
<comment type="function">
    <text evidence="6">Catalyzes the 2'-O-methylation of the ribose of cytidine 1402 (C1402) in 16S rRNA.</text>
</comment>
<dbReference type="InterPro" id="IPR014776">
    <property type="entry name" value="4pyrrole_Mease_sub2"/>
</dbReference>
<keyword evidence="2 6" id="KW-0698">rRNA processing</keyword>
<evidence type="ECO:0000256" key="6">
    <source>
        <dbReference type="HAMAP-Rule" id="MF_01877"/>
    </source>
</evidence>
<organism evidence="8 9">
    <name type="scientific">Candidatus Taylorbacteria bacterium CG10_big_fil_rev_8_21_14_0_10_41_48</name>
    <dbReference type="NCBI Taxonomy" id="1975024"/>
    <lineage>
        <taxon>Bacteria</taxon>
        <taxon>Candidatus Tayloriibacteriota</taxon>
    </lineage>
</organism>
<dbReference type="PANTHER" id="PTHR46111">
    <property type="entry name" value="RIBOSOMAL RNA SMALL SUBUNIT METHYLTRANSFERASE I"/>
    <property type="match status" value="1"/>
</dbReference>
<evidence type="ECO:0000256" key="2">
    <source>
        <dbReference type="ARBA" id="ARBA00022552"/>
    </source>
</evidence>